<dbReference type="OrthoDB" id="9809695at2"/>
<dbReference type="InterPro" id="IPR011008">
    <property type="entry name" value="Dimeric_a/b-barrel"/>
</dbReference>
<reference evidence="2 3" key="1">
    <citation type="journal article" date="2015" name="J. Microbiol.">
        <title>Sphingosinicella ginsenosidimutans sp. nov., with ginsenoside converting activity.</title>
        <authorList>
            <person name="Kim J.K."/>
            <person name="Kang M.S."/>
            <person name="Park S.C."/>
            <person name="Kim K.M."/>
            <person name="Choi K."/>
            <person name="Yoon M.H."/>
            <person name="Im W.T."/>
        </authorList>
    </citation>
    <scope>NUCLEOTIDE SEQUENCE [LARGE SCALE GENOMIC DNA]</scope>
    <source>
        <strain evidence="2 3">BS-11</strain>
    </source>
</reference>
<gene>
    <name evidence="2" type="ORF">FRZ32_00695</name>
</gene>
<name>A0A5C6TQL5_9SPHN</name>
<protein>
    <submittedName>
        <fullName evidence="2">NIPSNAP family protein</fullName>
    </submittedName>
</protein>
<dbReference type="SUPFAM" id="SSF54909">
    <property type="entry name" value="Dimeric alpha+beta barrel"/>
    <property type="match status" value="2"/>
</dbReference>
<dbReference type="Proteomes" id="UP000321249">
    <property type="component" value="Unassembled WGS sequence"/>
</dbReference>
<evidence type="ECO:0000313" key="3">
    <source>
        <dbReference type="Proteomes" id="UP000321249"/>
    </source>
</evidence>
<evidence type="ECO:0000259" key="1">
    <source>
        <dbReference type="Pfam" id="PF07978"/>
    </source>
</evidence>
<comment type="caution">
    <text evidence="2">The sequence shown here is derived from an EMBL/GenBank/DDBJ whole genome shotgun (WGS) entry which is preliminary data.</text>
</comment>
<feature type="domain" description="NIPSNAP" evidence="1">
    <location>
        <begin position="30"/>
        <end position="113"/>
    </location>
</feature>
<evidence type="ECO:0000313" key="2">
    <source>
        <dbReference type="EMBL" id="TXC62301.1"/>
    </source>
</evidence>
<dbReference type="Pfam" id="PF07978">
    <property type="entry name" value="NIPSNAP"/>
    <property type="match status" value="1"/>
</dbReference>
<sequence>MKAFARSFRIAMIGLALGIGLAGAAAASIVELRQYKINHGQRDAFVALFDREFVEPQEADGMRIVGQFRDLDDPDRFVWIRSFPDMDSRARSLNAFYFGPVWQAHRDEANPMLFDNDNVLLLHPSSPTGDFPPAAARSAHRAPPTPHGLVVATIYYLWKAPDEDFSRFFDETMRPAIAAAGIPVLASLAPESAQNNFPRLPVRRGEKLFVWITRFDSEADRAAAMRRLDASPAWRRLAPGLADRIERAPQVLRLEPTPRSALR</sequence>
<dbReference type="RefSeq" id="WP_147041689.1">
    <property type="nucleotide sequence ID" value="NZ_BAABIR010000001.1"/>
</dbReference>
<dbReference type="EMBL" id="VOQQ01000001">
    <property type="protein sequence ID" value="TXC62301.1"/>
    <property type="molecule type" value="Genomic_DNA"/>
</dbReference>
<organism evidence="2 3">
    <name type="scientific">Allosphingosinicella ginsenosidimutans</name>
    <dbReference type="NCBI Taxonomy" id="1176539"/>
    <lineage>
        <taxon>Bacteria</taxon>
        <taxon>Pseudomonadati</taxon>
        <taxon>Pseudomonadota</taxon>
        <taxon>Alphaproteobacteria</taxon>
        <taxon>Sphingomonadales</taxon>
        <taxon>Sphingomonadaceae</taxon>
        <taxon>Allosphingosinicella</taxon>
    </lineage>
</organism>
<dbReference type="Gene3D" id="3.30.70.100">
    <property type="match status" value="2"/>
</dbReference>
<proteinExistence type="predicted"/>
<dbReference type="AlphaFoldDB" id="A0A5C6TQL5"/>
<keyword evidence="3" id="KW-1185">Reference proteome</keyword>
<accession>A0A5C6TQL5</accession>
<dbReference type="InterPro" id="IPR012577">
    <property type="entry name" value="NIPSNAP"/>
</dbReference>